<dbReference type="InterPro" id="IPR015590">
    <property type="entry name" value="Aldehyde_DH_dom"/>
</dbReference>
<evidence type="ECO:0000313" key="10">
    <source>
        <dbReference type="Proteomes" id="UP001228113"/>
    </source>
</evidence>
<accession>A0AA48GST2</accession>
<dbReference type="Pfam" id="PF00171">
    <property type="entry name" value="Aldedh"/>
    <property type="match status" value="1"/>
</dbReference>
<feature type="domain" description="Aldehyde dehydrogenase" evidence="8">
    <location>
        <begin position="15"/>
        <end position="437"/>
    </location>
</feature>
<dbReference type="GO" id="GO:0004029">
    <property type="term" value="F:aldehyde dehydrogenase (NAD+) activity"/>
    <property type="evidence" value="ECO:0007669"/>
    <property type="project" value="TreeGrafter"/>
</dbReference>
<dbReference type="InterPro" id="IPR012394">
    <property type="entry name" value="Aldehyde_DH_NAD(P)"/>
</dbReference>
<dbReference type="Gene3D" id="3.40.309.10">
    <property type="entry name" value="Aldehyde Dehydrogenase, Chain A, domain 2"/>
    <property type="match status" value="1"/>
</dbReference>
<evidence type="ECO:0000256" key="3">
    <source>
        <dbReference type="ARBA" id="ARBA00023027"/>
    </source>
</evidence>
<evidence type="ECO:0000256" key="5">
    <source>
        <dbReference type="PIRSR" id="PIRSR036492-1"/>
    </source>
</evidence>
<dbReference type="GO" id="GO:0005737">
    <property type="term" value="C:cytoplasm"/>
    <property type="evidence" value="ECO:0007669"/>
    <property type="project" value="TreeGrafter"/>
</dbReference>
<dbReference type="PROSITE" id="PS00687">
    <property type="entry name" value="ALDEHYDE_DEHYDR_GLU"/>
    <property type="match status" value="1"/>
</dbReference>
<dbReference type="PROSITE" id="PS00070">
    <property type="entry name" value="ALDEHYDE_DEHYDR_CYS"/>
    <property type="match status" value="1"/>
</dbReference>
<protein>
    <recommendedName>
        <fullName evidence="4">Aldehyde dehydrogenase</fullName>
    </recommendedName>
</protein>
<dbReference type="InterPro" id="IPR029510">
    <property type="entry name" value="Ald_DH_CS_GLU"/>
</dbReference>
<evidence type="ECO:0000256" key="2">
    <source>
        <dbReference type="ARBA" id="ARBA00023002"/>
    </source>
</evidence>
<dbReference type="InterPro" id="IPR016162">
    <property type="entry name" value="Ald_DH_N"/>
</dbReference>
<dbReference type="PIRSF" id="PIRSF036492">
    <property type="entry name" value="ALDH"/>
    <property type="match status" value="1"/>
</dbReference>
<dbReference type="FunFam" id="3.40.309.10:FF:000003">
    <property type="entry name" value="Aldehyde dehydrogenase"/>
    <property type="match status" value="1"/>
</dbReference>
<evidence type="ECO:0000256" key="4">
    <source>
        <dbReference type="PIRNR" id="PIRNR036492"/>
    </source>
</evidence>
<name>A0AA48GST2_9BACT</name>
<organism evidence="9 10">
    <name type="scientific">Mesoterricola sediminis</name>
    <dbReference type="NCBI Taxonomy" id="2927980"/>
    <lineage>
        <taxon>Bacteria</taxon>
        <taxon>Pseudomonadati</taxon>
        <taxon>Acidobacteriota</taxon>
        <taxon>Holophagae</taxon>
        <taxon>Holophagales</taxon>
        <taxon>Holophagaceae</taxon>
        <taxon>Mesoterricola</taxon>
    </lineage>
</organism>
<gene>
    <name evidence="9" type="ORF">METESE_04820</name>
</gene>
<sequence length="470" mass="50440">MPETPPQDLHARFEALRAHRWRQAATTADLRRRRLVALLDALMARRAEAHAALAADFGKAPAEVDLTELYPVLTEIRMAVKRLGRWMRPRSGGLFLSFLGSSAQVRPEPKGVVLILSPWNYPLLLALGPLVSAVAAGNCALLKPSEATPATNAFLRGLLAEVFPPGEVDLVEGGPETAQALLDLPFDHVFFTGSPRVGRIVMEAAARHLASVTLELGGKSPVFVDADADLETAAKRIVWGKFINAGQTCVAPDHVFVHASVHDALVEALARAVRTAYGATPEARRASPDFARIISRPHLDRLRALLAPPSGRVVLGGDWDEADRYFAPTLVADVPPDSPLMGEEIFGPILPVIPVPSMAAARERVITGPPPLALYVFTGTRAGAEAILAGTASGGACVGDTVLHFAHPGLPAGGVGASGFGKAHGHHGFLAFSNERAVLRQRTRFAPIQLMYPPYTRFVRRLVDLTLRWL</sequence>
<dbReference type="AlphaFoldDB" id="A0AA48GST2"/>
<dbReference type="KEGG" id="msea:METESE_04820"/>
<evidence type="ECO:0000259" key="8">
    <source>
        <dbReference type="Pfam" id="PF00171"/>
    </source>
</evidence>
<dbReference type="PANTHER" id="PTHR43570">
    <property type="entry name" value="ALDEHYDE DEHYDROGENASE"/>
    <property type="match status" value="1"/>
</dbReference>
<dbReference type="RefSeq" id="WP_243347493.1">
    <property type="nucleotide sequence ID" value="NZ_AP027081.1"/>
</dbReference>
<keyword evidence="10" id="KW-1185">Reference proteome</keyword>
<dbReference type="InterPro" id="IPR016160">
    <property type="entry name" value="Ald_DH_CS_CYS"/>
</dbReference>
<keyword evidence="3" id="KW-0520">NAD</keyword>
<comment type="similarity">
    <text evidence="1 4 7">Belongs to the aldehyde dehydrogenase family.</text>
</comment>
<dbReference type="SUPFAM" id="SSF53720">
    <property type="entry name" value="ALDH-like"/>
    <property type="match status" value="1"/>
</dbReference>
<dbReference type="Gene3D" id="3.40.605.10">
    <property type="entry name" value="Aldehyde Dehydrogenase, Chain A, domain 1"/>
    <property type="match status" value="1"/>
</dbReference>
<feature type="active site" evidence="5 6">
    <location>
        <position position="215"/>
    </location>
</feature>
<proteinExistence type="inferred from homology"/>
<dbReference type="EMBL" id="AP027081">
    <property type="protein sequence ID" value="BDU75524.1"/>
    <property type="molecule type" value="Genomic_DNA"/>
</dbReference>
<keyword evidence="2 4" id="KW-0560">Oxidoreductase</keyword>
<dbReference type="InterPro" id="IPR016163">
    <property type="entry name" value="Ald_DH_C"/>
</dbReference>
<evidence type="ECO:0000256" key="1">
    <source>
        <dbReference type="ARBA" id="ARBA00009986"/>
    </source>
</evidence>
<feature type="active site" evidence="5">
    <location>
        <position position="249"/>
    </location>
</feature>
<dbReference type="PANTHER" id="PTHR43570:SF20">
    <property type="entry name" value="ALDEHYDE DEHYDROGENASE ALDX-RELATED"/>
    <property type="match status" value="1"/>
</dbReference>
<evidence type="ECO:0000256" key="6">
    <source>
        <dbReference type="PROSITE-ProRule" id="PRU10007"/>
    </source>
</evidence>
<reference evidence="9" key="1">
    <citation type="journal article" date="2023" name="Int. J. Syst. Evol. Microbiol.">
        <title>Mesoterricola silvestris gen. nov., sp. nov., Mesoterricola sediminis sp. nov., Geothrix oryzae sp. nov., Geothrix edaphica sp. nov., Geothrix rubra sp. nov., and Geothrix limicola sp. nov., six novel members of Acidobacteriota isolated from soils.</title>
        <authorList>
            <person name="Itoh H."/>
            <person name="Sugisawa Y."/>
            <person name="Mise K."/>
            <person name="Xu Z."/>
            <person name="Kuniyasu M."/>
            <person name="Ushijima N."/>
            <person name="Kawano K."/>
            <person name="Kobayashi E."/>
            <person name="Shiratori Y."/>
            <person name="Masuda Y."/>
            <person name="Senoo K."/>
        </authorList>
    </citation>
    <scope>NUCLEOTIDE SEQUENCE</scope>
    <source>
        <strain evidence="9">W786</strain>
    </source>
</reference>
<evidence type="ECO:0000256" key="7">
    <source>
        <dbReference type="RuleBase" id="RU003345"/>
    </source>
</evidence>
<dbReference type="GO" id="GO:0006081">
    <property type="term" value="P:aldehyde metabolic process"/>
    <property type="evidence" value="ECO:0007669"/>
    <property type="project" value="InterPro"/>
</dbReference>
<dbReference type="InterPro" id="IPR016161">
    <property type="entry name" value="Ald_DH/histidinol_DH"/>
</dbReference>
<evidence type="ECO:0000313" key="9">
    <source>
        <dbReference type="EMBL" id="BDU75524.1"/>
    </source>
</evidence>
<dbReference type="Proteomes" id="UP001228113">
    <property type="component" value="Chromosome"/>
</dbReference>